<proteinExistence type="predicted"/>
<accession>A0ABT8G6K7</accession>
<dbReference type="EMBL" id="JAUHPW010000001">
    <property type="protein sequence ID" value="MDN4474702.1"/>
    <property type="molecule type" value="Genomic_DNA"/>
</dbReference>
<organism evidence="1 2">
    <name type="scientific">Demequina litoralis</name>
    <dbReference type="NCBI Taxonomy" id="3051660"/>
    <lineage>
        <taxon>Bacteria</taxon>
        <taxon>Bacillati</taxon>
        <taxon>Actinomycetota</taxon>
        <taxon>Actinomycetes</taxon>
        <taxon>Micrococcales</taxon>
        <taxon>Demequinaceae</taxon>
        <taxon>Demequina</taxon>
    </lineage>
</organism>
<evidence type="ECO:0000313" key="2">
    <source>
        <dbReference type="Proteomes" id="UP001172728"/>
    </source>
</evidence>
<gene>
    <name evidence="1" type="ORF">QQX09_02410</name>
</gene>
<dbReference type="Proteomes" id="UP001172728">
    <property type="component" value="Unassembled WGS sequence"/>
</dbReference>
<name>A0ABT8G6K7_9MICO</name>
<dbReference type="RefSeq" id="WP_301131099.1">
    <property type="nucleotide sequence ID" value="NZ_JAUHPW010000001.1"/>
</dbReference>
<comment type="caution">
    <text evidence="1">The sequence shown here is derived from an EMBL/GenBank/DDBJ whole genome shotgun (WGS) entry which is preliminary data.</text>
</comment>
<reference evidence="1" key="1">
    <citation type="submission" date="2023-06" db="EMBL/GenBank/DDBJ databases">
        <title>Sysu t00192.</title>
        <authorList>
            <person name="Gao L."/>
            <person name="Fang B.-Z."/>
            <person name="Li W.-J."/>
        </authorList>
    </citation>
    <scope>NUCLEOTIDE SEQUENCE</scope>
    <source>
        <strain evidence="1">SYSU T00192</strain>
    </source>
</reference>
<evidence type="ECO:0000313" key="1">
    <source>
        <dbReference type="EMBL" id="MDN4474702.1"/>
    </source>
</evidence>
<protein>
    <submittedName>
        <fullName evidence="1">Uncharacterized protein</fullName>
    </submittedName>
</protein>
<keyword evidence="2" id="KW-1185">Reference proteome</keyword>
<sequence length="57" mass="6236">MDTRPTSPTERPLTDGAHEIAALAARIRQVSSEPAVMGLATRIARIAQDIEREHATR</sequence>